<dbReference type="RefSeq" id="WP_089161528.1">
    <property type="nucleotide sequence ID" value="NZ_MTHB01000109.1"/>
</dbReference>
<evidence type="ECO:0000259" key="2">
    <source>
        <dbReference type="Pfam" id="PF05229"/>
    </source>
</evidence>
<name>A0A226WZN0_CABSO</name>
<dbReference type="EMBL" id="MTHB01000109">
    <property type="protein sequence ID" value="OXC77218.1"/>
    <property type="molecule type" value="Genomic_DNA"/>
</dbReference>
<proteinExistence type="predicted"/>
<feature type="signal peptide" evidence="1">
    <location>
        <begin position="1"/>
        <end position="25"/>
    </location>
</feature>
<dbReference type="EMBL" id="MTHB01000123">
    <property type="protein sequence ID" value="OXC76645.1"/>
    <property type="molecule type" value="Genomic_DNA"/>
</dbReference>
<dbReference type="InterPro" id="IPR053167">
    <property type="entry name" value="Spore_coat_component"/>
</dbReference>
<dbReference type="OrthoDB" id="6505076at2"/>
<sequence length="174" mass="17796">MKRKIVLSMLAGALLFAPVLPVANAAIYSNGTSSANFTVSLTLLAHCQINATPLDFGTGGVAESAIDQQTTLAVTCTDTTPYNVGLDGGTAAGSTVGARLLAGTGDGNTDKTVNFQLYQDAGRTVAWGNTQGINTVEGTGNGSAQSITVYGRVPVQASPAPDRYQTTVTATVYF</sequence>
<accession>A0A226WZN0</accession>
<gene>
    <name evidence="4" type="ORF">BSU04_16940</name>
    <name evidence="3" type="ORF">BSU04_21750</name>
</gene>
<evidence type="ECO:0000313" key="3">
    <source>
        <dbReference type="EMBL" id="OXC76645.1"/>
    </source>
</evidence>
<dbReference type="PANTHER" id="PTHR37089:SF4">
    <property type="entry name" value="EXPORTED PROTEIN"/>
    <property type="match status" value="1"/>
</dbReference>
<evidence type="ECO:0000313" key="5">
    <source>
        <dbReference type="Proteomes" id="UP000214720"/>
    </source>
</evidence>
<organism evidence="3 5">
    <name type="scientific">Caballeronia sordidicola</name>
    <name type="common">Burkholderia sordidicola</name>
    <dbReference type="NCBI Taxonomy" id="196367"/>
    <lineage>
        <taxon>Bacteria</taxon>
        <taxon>Pseudomonadati</taxon>
        <taxon>Pseudomonadota</taxon>
        <taxon>Betaproteobacteria</taxon>
        <taxon>Burkholderiales</taxon>
        <taxon>Burkholderiaceae</taxon>
        <taxon>Caballeronia</taxon>
    </lineage>
</organism>
<comment type="caution">
    <text evidence="3">The sequence shown here is derived from an EMBL/GenBank/DDBJ whole genome shotgun (WGS) entry which is preliminary data.</text>
</comment>
<dbReference type="InterPro" id="IPR007893">
    <property type="entry name" value="Spore_coat_U/FanG"/>
</dbReference>
<feature type="chain" id="PRO_5015074681" evidence="1">
    <location>
        <begin position="26"/>
        <end position="174"/>
    </location>
</feature>
<reference evidence="5" key="1">
    <citation type="submission" date="2017-01" db="EMBL/GenBank/DDBJ databases">
        <title>Genome Analysis of Deinococcus marmoris KOPRI26562.</title>
        <authorList>
            <person name="Kim J.H."/>
            <person name="Oh H.-M."/>
        </authorList>
    </citation>
    <scope>NUCLEOTIDE SEQUENCE [LARGE SCALE GENOMIC DNA]</scope>
    <source>
        <strain evidence="5">PAMC 26633</strain>
    </source>
</reference>
<dbReference type="AlphaFoldDB" id="A0A226WZN0"/>
<dbReference type="SMART" id="SM00972">
    <property type="entry name" value="SCPU"/>
    <property type="match status" value="1"/>
</dbReference>
<dbReference type="PANTHER" id="PTHR37089">
    <property type="entry name" value="PROTEIN U-RELATED"/>
    <property type="match status" value="1"/>
</dbReference>
<dbReference type="Proteomes" id="UP000214720">
    <property type="component" value="Unassembled WGS sequence"/>
</dbReference>
<keyword evidence="1" id="KW-0732">Signal</keyword>
<protein>
    <submittedName>
        <fullName evidence="3">Sigma-fimbriae tip adhesin</fullName>
    </submittedName>
</protein>
<evidence type="ECO:0000313" key="4">
    <source>
        <dbReference type="EMBL" id="OXC77218.1"/>
    </source>
</evidence>
<reference evidence="3" key="2">
    <citation type="submission" date="2017-01" db="EMBL/GenBank/DDBJ databases">
        <authorList>
            <person name="Mah S.A."/>
            <person name="Swanson W.J."/>
            <person name="Moy G.W."/>
            <person name="Vacquier V.D."/>
        </authorList>
    </citation>
    <scope>NUCLEOTIDE SEQUENCE</scope>
    <source>
        <strain evidence="3">PAMC 26633</strain>
    </source>
</reference>
<evidence type="ECO:0000256" key="1">
    <source>
        <dbReference type="SAM" id="SignalP"/>
    </source>
</evidence>
<dbReference type="Pfam" id="PF05229">
    <property type="entry name" value="SCPU"/>
    <property type="match status" value="1"/>
</dbReference>
<feature type="domain" description="Spore coat protein U/FanG" evidence="2">
    <location>
        <begin position="35"/>
        <end position="171"/>
    </location>
</feature>